<reference evidence="1 2" key="1">
    <citation type="submission" date="2014-12" db="EMBL/GenBank/DDBJ databases">
        <title>Genome analysis of a novel jumbo phage RSL2 infecting the phytopathogen Ralstonia solanacearum.</title>
        <authorList>
            <person name="Kawasaki T."/>
            <person name="Fujie M."/>
            <person name="Chatchawankanphanich O."/>
            <person name="Ogata H."/>
            <person name="Yamada T."/>
        </authorList>
    </citation>
    <scope>NUCLEOTIDE SEQUENCE [LARGE SCALE GENOMIC DNA]</scope>
    <source>
        <strain evidence="1 2">RSL2</strain>
    </source>
</reference>
<evidence type="ECO:0000313" key="1">
    <source>
        <dbReference type="EMBL" id="BAU71411.1"/>
    </source>
</evidence>
<protein>
    <submittedName>
        <fullName evidence="1">Uncharacterized protein</fullName>
    </submittedName>
</protein>
<dbReference type="EMBL" id="AP014693">
    <property type="protein sequence ID" value="BAU71411.1"/>
    <property type="molecule type" value="Genomic_DNA"/>
</dbReference>
<name>A0A146I5H4_9CAUD</name>
<accession>A0A146I5H4</accession>
<keyword evidence="2" id="KW-1185">Reference proteome</keyword>
<organism evidence="1 2">
    <name type="scientific">Ralstonia phage RSL2</name>
    <dbReference type="NCBI Taxonomy" id="1585840"/>
    <lineage>
        <taxon>Viruses</taxon>
        <taxon>Duplodnaviria</taxon>
        <taxon>Heunggongvirae</taxon>
        <taxon>Uroviricota</taxon>
        <taxon>Caudoviricetes</taxon>
        <taxon>Chimalliviridae</taxon>
        <taxon>Chiangmaivirus</taxon>
        <taxon>Chiangmaivirus RSL2</taxon>
    </lineage>
</organism>
<dbReference type="Proteomes" id="UP000203794">
    <property type="component" value="Segment"/>
</dbReference>
<sequence>MSRAVRCVVISSTAICRGMRPVALAFCGLGRILLVAAESMCHIEISHDDSQDIILVSEEFACFNQQN</sequence>
<proteinExistence type="predicted"/>
<evidence type="ECO:0000313" key="2">
    <source>
        <dbReference type="Proteomes" id="UP000203794"/>
    </source>
</evidence>